<evidence type="ECO:0000256" key="2">
    <source>
        <dbReference type="SAM" id="MobiDB-lite"/>
    </source>
</evidence>
<gene>
    <name evidence="6" type="ORF">SAPINGB_P001798</name>
</gene>
<dbReference type="PANTHER" id="PTHR22765">
    <property type="entry name" value="RING FINGER AND PROTEASE ASSOCIATED DOMAIN-CONTAINING"/>
    <property type="match status" value="1"/>
</dbReference>
<dbReference type="AlphaFoldDB" id="A0A5E8BBI6"/>
<evidence type="ECO:0000313" key="7">
    <source>
        <dbReference type="Proteomes" id="UP000398389"/>
    </source>
</evidence>
<feature type="region of interest" description="Disordered" evidence="2">
    <location>
        <begin position="560"/>
        <end position="661"/>
    </location>
</feature>
<keyword evidence="1" id="KW-0863">Zinc-finger</keyword>
<feature type="domain" description="RING-type" evidence="5">
    <location>
        <begin position="488"/>
        <end position="531"/>
    </location>
</feature>
<keyword evidence="3" id="KW-0472">Membrane</keyword>
<accession>A0A5E8BBI6</accession>
<dbReference type="Gene3D" id="3.30.40.10">
    <property type="entry name" value="Zinc/RING finger domain, C3HC4 (zinc finger)"/>
    <property type="match status" value="1"/>
</dbReference>
<dbReference type="GO" id="GO:0006511">
    <property type="term" value="P:ubiquitin-dependent protein catabolic process"/>
    <property type="evidence" value="ECO:0007669"/>
    <property type="project" value="TreeGrafter"/>
</dbReference>
<evidence type="ECO:0000256" key="4">
    <source>
        <dbReference type="SAM" id="SignalP"/>
    </source>
</evidence>
<keyword evidence="1" id="KW-0862">Zinc</keyword>
<sequence length="685" mass="76157">MLINLIFGLFYLSIINDFELGYSVARNLTGFQYYDSGSQLIYLAPGGSNILGSWGTTYLPFVKDPNLDYCMNSSVIPPRSNSPDAGPYGLTTVTIYDIPKYTVPVAIAPYVDSQCANAFADQASADKAKVLIFVNDQNVNASTLLNAPSGSGALGYSMISTSIATGSNILYAMVKFRTNETTSISLDPALNSTIPRIGVEFLNQNGNGLSKLWIAILSVLAGILVFFITISLTLNLIQLRRRRNLRQRIVRGEVNLEVMGVSRMTVPTYILNSLPIRTYKYGEMHFLTEDERRNLNTAKTVTSTDVLTARSENSNDKNFVAAASTNDDTKSSFESVDEPKSRKNVLQTINSISEDDDVSKVAKSAPFGRVLSSDNLSAVLDYSTTLSDEETAGRKVGPETKVVGTCGGSGSNTNLDEQNGNTPTTSHASNAAPHTKPTKSLLIDNNEDEDETNSLSAKKIPKKKRYGFHRVNSDDEQNEEHIYNQISCPICLEDFVDGETDIRELPCRHIYHMECIDPFLRTRSSLCPLCKVSVLPPGYIPRDLKLTSATIRRERIMARRAGRTRDLEHGQANDTEQQQRQQASRGFWSRNFLRRDQQDNGYVDEQNNNTNDSSESHGQSMSMQTFNRIRRPSRAVTQPPRNDSTNRPSGRRLRANLNDIPSSNPVEDVTISPFQMLFRRLFPHS</sequence>
<dbReference type="GO" id="GO:0061630">
    <property type="term" value="F:ubiquitin protein ligase activity"/>
    <property type="evidence" value="ECO:0007669"/>
    <property type="project" value="TreeGrafter"/>
</dbReference>
<keyword evidence="4" id="KW-0732">Signal</keyword>
<keyword evidence="1" id="KW-0479">Metal-binding</keyword>
<organism evidence="6 7">
    <name type="scientific">Magnusiomyces paraingens</name>
    <dbReference type="NCBI Taxonomy" id="2606893"/>
    <lineage>
        <taxon>Eukaryota</taxon>
        <taxon>Fungi</taxon>
        <taxon>Dikarya</taxon>
        <taxon>Ascomycota</taxon>
        <taxon>Saccharomycotina</taxon>
        <taxon>Dipodascomycetes</taxon>
        <taxon>Dipodascales</taxon>
        <taxon>Dipodascaceae</taxon>
        <taxon>Magnusiomyces</taxon>
    </lineage>
</organism>
<evidence type="ECO:0000259" key="5">
    <source>
        <dbReference type="PROSITE" id="PS50089"/>
    </source>
</evidence>
<dbReference type="SMART" id="SM00184">
    <property type="entry name" value="RING"/>
    <property type="match status" value="1"/>
</dbReference>
<dbReference type="GeneID" id="43580618"/>
<feature type="signal peptide" evidence="4">
    <location>
        <begin position="1"/>
        <end position="21"/>
    </location>
</feature>
<dbReference type="InterPro" id="IPR013083">
    <property type="entry name" value="Znf_RING/FYVE/PHD"/>
</dbReference>
<dbReference type="PANTHER" id="PTHR22765:SF413">
    <property type="entry name" value="FINGER DOMAIN PROTEIN, PUTATIVE (AFU_ORTHOLOGUE AFUA_1G04600)-RELATED"/>
    <property type="match status" value="1"/>
</dbReference>
<feature type="chain" id="PRO_5022742729" description="RING-type domain-containing protein" evidence="4">
    <location>
        <begin position="22"/>
        <end position="685"/>
    </location>
</feature>
<dbReference type="CDD" id="cd16454">
    <property type="entry name" value="RING-H2_PA-TM-RING"/>
    <property type="match status" value="1"/>
</dbReference>
<feature type="compositionally biased region" description="Polar residues" evidence="2">
    <location>
        <begin position="605"/>
        <end position="627"/>
    </location>
</feature>
<evidence type="ECO:0000256" key="3">
    <source>
        <dbReference type="SAM" id="Phobius"/>
    </source>
</evidence>
<evidence type="ECO:0000256" key="1">
    <source>
        <dbReference type="PROSITE-ProRule" id="PRU00175"/>
    </source>
</evidence>
<dbReference type="PROSITE" id="PS50089">
    <property type="entry name" value="ZF_RING_2"/>
    <property type="match status" value="1"/>
</dbReference>
<dbReference type="RefSeq" id="XP_031852409.1">
    <property type="nucleotide sequence ID" value="XM_031996518.1"/>
</dbReference>
<dbReference type="InterPro" id="IPR001841">
    <property type="entry name" value="Znf_RING"/>
</dbReference>
<dbReference type="OrthoDB" id="8062037at2759"/>
<dbReference type="Proteomes" id="UP000398389">
    <property type="component" value="Unassembled WGS sequence"/>
</dbReference>
<dbReference type="InterPro" id="IPR051826">
    <property type="entry name" value="E3_ubiquitin-ligase_domain"/>
</dbReference>
<feature type="compositionally biased region" description="Polar residues" evidence="2">
    <location>
        <begin position="572"/>
        <end position="584"/>
    </location>
</feature>
<feature type="compositionally biased region" description="Polar residues" evidence="2">
    <location>
        <begin position="635"/>
        <end position="648"/>
    </location>
</feature>
<keyword evidence="3" id="KW-1133">Transmembrane helix</keyword>
<reference evidence="6 7" key="1">
    <citation type="submission" date="2019-09" db="EMBL/GenBank/DDBJ databases">
        <authorList>
            <person name="Brejova B."/>
        </authorList>
    </citation>
    <scope>NUCLEOTIDE SEQUENCE [LARGE SCALE GENOMIC DNA]</scope>
</reference>
<keyword evidence="3" id="KW-0812">Transmembrane</keyword>
<proteinExistence type="predicted"/>
<dbReference type="GO" id="GO:0005737">
    <property type="term" value="C:cytoplasm"/>
    <property type="evidence" value="ECO:0007669"/>
    <property type="project" value="TreeGrafter"/>
</dbReference>
<dbReference type="Pfam" id="PF13639">
    <property type="entry name" value="zf-RING_2"/>
    <property type="match status" value="1"/>
</dbReference>
<evidence type="ECO:0000313" key="6">
    <source>
        <dbReference type="EMBL" id="VVT48476.1"/>
    </source>
</evidence>
<protein>
    <recommendedName>
        <fullName evidence="5">RING-type domain-containing protein</fullName>
    </recommendedName>
</protein>
<keyword evidence="7" id="KW-1185">Reference proteome</keyword>
<feature type="transmembrane region" description="Helical" evidence="3">
    <location>
        <begin position="212"/>
        <end position="237"/>
    </location>
</feature>
<feature type="compositionally biased region" description="Basic and acidic residues" evidence="2">
    <location>
        <begin position="560"/>
        <end position="571"/>
    </location>
</feature>
<feature type="region of interest" description="Disordered" evidence="2">
    <location>
        <begin position="386"/>
        <end position="458"/>
    </location>
</feature>
<name>A0A5E8BBI6_9ASCO</name>
<feature type="compositionally biased region" description="Polar residues" evidence="2">
    <location>
        <begin position="411"/>
        <end position="429"/>
    </location>
</feature>
<dbReference type="SUPFAM" id="SSF57850">
    <property type="entry name" value="RING/U-box"/>
    <property type="match status" value="1"/>
</dbReference>
<dbReference type="EMBL" id="CABVLU010000002">
    <property type="protein sequence ID" value="VVT48476.1"/>
    <property type="molecule type" value="Genomic_DNA"/>
</dbReference>
<dbReference type="GO" id="GO:0008270">
    <property type="term" value="F:zinc ion binding"/>
    <property type="evidence" value="ECO:0007669"/>
    <property type="project" value="UniProtKB-KW"/>
</dbReference>